<comment type="function">
    <text evidence="4">Converts adenosine-3',5'-bisphosphate (PAP) to AMP.</text>
</comment>
<feature type="binding site" evidence="4">
    <location>
        <position position="88"/>
    </location>
    <ligand>
        <name>Mg(2+)</name>
        <dbReference type="ChEBI" id="CHEBI:18420"/>
        <label>1</label>
    </ligand>
</feature>
<accession>B3ELX4</accession>
<dbReference type="HOGENOM" id="CLU_044118_3_0_10"/>
<feature type="binding site" evidence="4">
    <location>
        <begin position="88"/>
        <end position="91"/>
    </location>
    <ligand>
        <name>substrate</name>
    </ligand>
</feature>
<feature type="binding site" evidence="5">
    <location>
        <position position="226"/>
    </location>
    <ligand>
        <name>Mg(2+)</name>
        <dbReference type="ChEBI" id="CHEBI:18420"/>
        <label>1</label>
        <note>catalytic</note>
    </ligand>
</feature>
<feature type="binding site" evidence="5">
    <location>
        <position position="88"/>
    </location>
    <ligand>
        <name>Mg(2+)</name>
        <dbReference type="ChEBI" id="CHEBI:18420"/>
        <label>1</label>
        <note>catalytic</note>
    </ligand>
</feature>
<dbReference type="GO" id="GO:0000287">
    <property type="term" value="F:magnesium ion binding"/>
    <property type="evidence" value="ECO:0007669"/>
    <property type="project" value="UniProtKB-UniRule"/>
</dbReference>
<feature type="binding site" evidence="5">
    <location>
        <position position="66"/>
    </location>
    <ligand>
        <name>Mg(2+)</name>
        <dbReference type="ChEBI" id="CHEBI:18420"/>
        <label>1</label>
        <note>catalytic</note>
    </ligand>
</feature>
<feature type="binding site" evidence="4">
    <location>
        <position position="66"/>
    </location>
    <ligand>
        <name>Mg(2+)</name>
        <dbReference type="ChEBI" id="CHEBI:18420"/>
        <label>1</label>
    </ligand>
</feature>
<keyword evidence="4" id="KW-0472">Membrane</keyword>
<feature type="binding site" evidence="4">
    <location>
        <position position="226"/>
    </location>
    <ligand>
        <name>Mg(2+)</name>
        <dbReference type="ChEBI" id="CHEBI:18420"/>
        <label>2</label>
    </ligand>
</feature>
<comment type="cofactor">
    <cofactor evidence="4 5">
        <name>Mg(2+)</name>
        <dbReference type="ChEBI" id="CHEBI:18420"/>
    </cofactor>
</comment>
<dbReference type="HAMAP" id="MF_02095">
    <property type="entry name" value="CysQ"/>
    <property type="match status" value="1"/>
</dbReference>
<dbReference type="NCBIfam" id="TIGR01331">
    <property type="entry name" value="bisphos_cysQ"/>
    <property type="match status" value="1"/>
</dbReference>
<comment type="subcellular location">
    <subcellularLocation>
        <location evidence="4">Cell membrane</location>
        <topology evidence="4">Peripheral membrane protein</topology>
        <orientation evidence="4">Cytoplasmic side</orientation>
    </subcellularLocation>
</comment>
<keyword evidence="3 4" id="KW-0460">Magnesium</keyword>
<dbReference type="GO" id="GO:0008441">
    <property type="term" value="F:3'(2'),5'-bisphosphate nucleotidase activity"/>
    <property type="evidence" value="ECO:0007669"/>
    <property type="project" value="UniProtKB-UniRule"/>
</dbReference>
<dbReference type="EMBL" id="CP001101">
    <property type="protein sequence ID" value="ACE04815.1"/>
    <property type="molecule type" value="Genomic_DNA"/>
</dbReference>
<keyword evidence="4" id="KW-0378">Hydrolase</keyword>
<keyword evidence="2 4" id="KW-0479">Metal-binding</keyword>
<dbReference type="AlphaFoldDB" id="B3ELX4"/>
<dbReference type="GO" id="GO:0000103">
    <property type="term" value="P:sulfate assimilation"/>
    <property type="evidence" value="ECO:0007669"/>
    <property type="project" value="TreeGrafter"/>
</dbReference>
<dbReference type="InterPro" id="IPR000760">
    <property type="entry name" value="Inositol_monophosphatase-like"/>
</dbReference>
<dbReference type="OrthoDB" id="9772456at2"/>
<dbReference type="STRING" id="331678.Cphamn1_1898"/>
<reference evidence="6" key="1">
    <citation type="submission" date="2008-06" db="EMBL/GenBank/DDBJ databases">
        <title>Complete sequence of Chlorobium phaeobacteroides BS1.</title>
        <authorList>
            <consortium name="US DOE Joint Genome Institute"/>
            <person name="Lucas S."/>
            <person name="Copeland A."/>
            <person name="Lapidus A."/>
            <person name="Glavina del Rio T."/>
            <person name="Dalin E."/>
            <person name="Tice H."/>
            <person name="Bruce D."/>
            <person name="Goodwin L."/>
            <person name="Pitluck S."/>
            <person name="Schmutz J."/>
            <person name="Larimer F."/>
            <person name="Land M."/>
            <person name="Hauser L."/>
            <person name="Kyrpides N."/>
            <person name="Ovchinnikova G."/>
            <person name="Li T."/>
            <person name="Liu Z."/>
            <person name="Zhao F."/>
            <person name="Overmann J."/>
            <person name="Bryant D.A."/>
            <person name="Richardson P."/>
        </authorList>
    </citation>
    <scope>NUCLEOTIDE SEQUENCE [LARGE SCALE GENOMIC DNA]</scope>
    <source>
        <strain evidence="6">BS1</strain>
    </source>
</reference>
<dbReference type="Gene3D" id="3.30.540.10">
    <property type="entry name" value="Fructose-1,6-Bisphosphatase, subunit A, domain 1"/>
    <property type="match status" value="1"/>
</dbReference>
<keyword evidence="4" id="KW-1003">Cell membrane</keyword>
<dbReference type="GO" id="GO:0050427">
    <property type="term" value="P:3'-phosphoadenosine 5'-phosphosulfate metabolic process"/>
    <property type="evidence" value="ECO:0007669"/>
    <property type="project" value="TreeGrafter"/>
</dbReference>
<dbReference type="InterPro" id="IPR050725">
    <property type="entry name" value="CysQ/Inositol_MonoPase"/>
</dbReference>
<dbReference type="GO" id="GO:0005886">
    <property type="term" value="C:plasma membrane"/>
    <property type="evidence" value="ECO:0007669"/>
    <property type="project" value="UniProtKB-SubCell"/>
</dbReference>
<evidence type="ECO:0000256" key="5">
    <source>
        <dbReference type="PIRSR" id="PIRSR600760-2"/>
    </source>
</evidence>
<evidence type="ECO:0000256" key="1">
    <source>
        <dbReference type="ARBA" id="ARBA00001625"/>
    </source>
</evidence>
<dbReference type="KEGG" id="cpb:Cphamn1_1898"/>
<gene>
    <name evidence="4" type="primary">cysQ</name>
    <name evidence="6" type="ordered locus">Cphamn1_1898</name>
</gene>
<evidence type="ECO:0000256" key="4">
    <source>
        <dbReference type="HAMAP-Rule" id="MF_02095"/>
    </source>
</evidence>
<dbReference type="Pfam" id="PF00459">
    <property type="entry name" value="Inositol_P"/>
    <property type="match status" value="1"/>
</dbReference>
<feature type="binding site" evidence="5">
    <location>
        <position position="86"/>
    </location>
    <ligand>
        <name>Mg(2+)</name>
        <dbReference type="ChEBI" id="CHEBI:18420"/>
        <label>1</label>
        <note>catalytic</note>
    </ligand>
</feature>
<proteinExistence type="inferred from homology"/>
<evidence type="ECO:0000313" key="6">
    <source>
        <dbReference type="EMBL" id="ACE04815.1"/>
    </source>
</evidence>
<feature type="binding site" evidence="4">
    <location>
        <position position="66"/>
    </location>
    <ligand>
        <name>substrate</name>
    </ligand>
</feature>
<feature type="binding site" evidence="5">
    <location>
        <position position="89"/>
    </location>
    <ligand>
        <name>Mg(2+)</name>
        <dbReference type="ChEBI" id="CHEBI:18420"/>
        <label>1</label>
        <note>catalytic</note>
    </ligand>
</feature>
<feature type="binding site" evidence="4">
    <location>
        <position position="86"/>
    </location>
    <ligand>
        <name>Mg(2+)</name>
        <dbReference type="ChEBI" id="CHEBI:18420"/>
        <label>1</label>
    </ligand>
</feature>
<dbReference type="PANTHER" id="PTHR43028">
    <property type="entry name" value="3'(2'),5'-BISPHOSPHATE NUCLEOTIDASE 1"/>
    <property type="match status" value="1"/>
</dbReference>
<comment type="catalytic activity">
    <reaction evidence="1 4">
        <text>adenosine 3',5'-bisphosphate + H2O = AMP + phosphate</text>
        <dbReference type="Rhea" id="RHEA:10040"/>
        <dbReference type="ChEBI" id="CHEBI:15377"/>
        <dbReference type="ChEBI" id="CHEBI:43474"/>
        <dbReference type="ChEBI" id="CHEBI:58343"/>
        <dbReference type="ChEBI" id="CHEBI:456215"/>
        <dbReference type="EC" id="3.1.3.7"/>
    </reaction>
</comment>
<feature type="binding site" evidence="4">
    <location>
        <position position="226"/>
    </location>
    <ligand>
        <name>substrate</name>
    </ligand>
</feature>
<dbReference type="EC" id="3.1.3.7" evidence="4"/>
<dbReference type="CDD" id="cd01638">
    <property type="entry name" value="CysQ"/>
    <property type="match status" value="1"/>
</dbReference>
<dbReference type="Gene3D" id="3.40.190.80">
    <property type="match status" value="1"/>
</dbReference>
<sequence length="265" mass="29437">MVFEKELLMAVRAALAAGRLIMDVYESEDFEIEKKGDDSPLTRADRAAHESIVHALESTGLPVLSEEGKSIAYEERKAWKRYWLVDPLDGTKEFISRNGEFTVNIALIDEGVPVLGVVYVPVLDELFFGSTDEGGYYIPVANGSSGSLDRLLERAYALPLAKNERSYRVVGSRSHMNDLTTAFIDSVRDEYPDLEIVQRGSSLKICMVAAGDADIYPRFGPTMEWDTAAGHAVVRAAGKSMIEAGSGKELRYNKEELLNPYFIVW</sequence>
<dbReference type="InterPro" id="IPR020583">
    <property type="entry name" value="Inositol_monoP_metal-BS"/>
</dbReference>
<dbReference type="eggNOG" id="COG1218">
    <property type="taxonomic scope" value="Bacteria"/>
</dbReference>
<evidence type="ECO:0000256" key="3">
    <source>
        <dbReference type="ARBA" id="ARBA00022842"/>
    </source>
</evidence>
<protein>
    <recommendedName>
        <fullName evidence="4">3'(2'),5'-bisphosphate nucleotidase CysQ</fullName>
        <ecNumber evidence="4">3.1.3.7</ecNumber>
    </recommendedName>
    <alternativeName>
        <fullName evidence="4">3'(2'),5-bisphosphonucleoside 3'(2')-phosphohydrolase</fullName>
    </alternativeName>
    <alternativeName>
        <fullName evidence="4">3'-phosphoadenosine 5'-phosphate phosphatase</fullName>
        <shortName evidence="4">PAP phosphatase</shortName>
    </alternativeName>
</protein>
<feature type="binding site" evidence="4">
    <location>
        <position position="89"/>
    </location>
    <ligand>
        <name>Mg(2+)</name>
        <dbReference type="ChEBI" id="CHEBI:18420"/>
        <label>2</label>
    </ligand>
</feature>
<dbReference type="PROSITE" id="PS00629">
    <property type="entry name" value="IMP_1"/>
    <property type="match status" value="1"/>
</dbReference>
<organism evidence="6">
    <name type="scientific">Chlorobium phaeobacteroides (strain BS1)</name>
    <dbReference type="NCBI Taxonomy" id="331678"/>
    <lineage>
        <taxon>Bacteria</taxon>
        <taxon>Pseudomonadati</taxon>
        <taxon>Chlorobiota</taxon>
        <taxon>Chlorobiia</taxon>
        <taxon>Chlorobiales</taxon>
        <taxon>Chlorobiaceae</taxon>
        <taxon>Chlorobium/Pelodictyon group</taxon>
        <taxon>Chlorobium</taxon>
    </lineage>
</organism>
<comment type="similarity">
    <text evidence="4">Belongs to the inositol monophosphatase superfamily. CysQ family.</text>
</comment>
<dbReference type="InterPro" id="IPR006240">
    <property type="entry name" value="CysQ"/>
</dbReference>
<evidence type="ECO:0000256" key="2">
    <source>
        <dbReference type="ARBA" id="ARBA00022723"/>
    </source>
</evidence>
<feature type="binding site" evidence="4">
    <location>
        <position position="86"/>
    </location>
    <ligand>
        <name>Mg(2+)</name>
        <dbReference type="ChEBI" id="CHEBI:18420"/>
        <label>2</label>
    </ligand>
</feature>
<dbReference type="SUPFAM" id="SSF56655">
    <property type="entry name" value="Carbohydrate phosphatase"/>
    <property type="match status" value="1"/>
</dbReference>
<dbReference type="PANTHER" id="PTHR43028:SF5">
    <property type="entry name" value="3'(2'),5'-BISPHOSPHATE NUCLEOTIDASE 1"/>
    <property type="match status" value="1"/>
</dbReference>
<name>B3ELX4_CHLPB</name>